<name>A0A6A6BNL6_9PEZI</name>
<organism evidence="2 3">
    <name type="scientific">Aplosporella prunicola CBS 121167</name>
    <dbReference type="NCBI Taxonomy" id="1176127"/>
    <lineage>
        <taxon>Eukaryota</taxon>
        <taxon>Fungi</taxon>
        <taxon>Dikarya</taxon>
        <taxon>Ascomycota</taxon>
        <taxon>Pezizomycotina</taxon>
        <taxon>Dothideomycetes</taxon>
        <taxon>Dothideomycetes incertae sedis</taxon>
        <taxon>Botryosphaeriales</taxon>
        <taxon>Aplosporellaceae</taxon>
        <taxon>Aplosporella</taxon>
    </lineage>
</organism>
<evidence type="ECO:0000313" key="2">
    <source>
        <dbReference type="EMBL" id="KAF2144151.1"/>
    </source>
</evidence>
<dbReference type="RefSeq" id="XP_033399863.1">
    <property type="nucleotide sequence ID" value="XM_033540102.1"/>
</dbReference>
<dbReference type="EMBL" id="ML995480">
    <property type="protein sequence ID" value="KAF2144151.1"/>
    <property type="molecule type" value="Genomic_DNA"/>
</dbReference>
<proteinExistence type="predicted"/>
<evidence type="ECO:0000313" key="3">
    <source>
        <dbReference type="Proteomes" id="UP000799438"/>
    </source>
</evidence>
<dbReference type="AlphaFoldDB" id="A0A6A6BNL6"/>
<protein>
    <submittedName>
        <fullName evidence="2">Uncharacterized protein</fullName>
    </submittedName>
</protein>
<accession>A0A6A6BNL6</accession>
<reference evidence="2" key="1">
    <citation type="journal article" date="2020" name="Stud. Mycol.">
        <title>101 Dothideomycetes genomes: a test case for predicting lifestyles and emergence of pathogens.</title>
        <authorList>
            <person name="Haridas S."/>
            <person name="Albert R."/>
            <person name="Binder M."/>
            <person name="Bloem J."/>
            <person name="Labutti K."/>
            <person name="Salamov A."/>
            <person name="Andreopoulos B."/>
            <person name="Baker S."/>
            <person name="Barry K."/>
            <person name="Bills G."/>
            <person name="Bluhm B."/>
            <person name="Cannon C."/>
            <person name="Castanera R."/>
            <person name="Culley D."/>
            <person name="Daum C."/>
            <person name="Ezra D."/>
            <person name="Gonzalez J."/>
            <person name="Henrissat B."/>
            <person name="Kuo A."/>
            <person name="Liang C."/>
            <person name="Lipzen A."/>
            <person name="Lutzoni F."/>
            <person name="Magnuson J."/>
            <person name="Mondo S."/>
            <person name="Nolan M."/>
            <person name="Ohm R."/>
            <person name="Pangilinan J."/>
            <person name="Park H.-J."/>
            <person name="Ramirez L."/>
            <person name="Alfaro M."/>
            <person name="Sun H."/>
            <person name="Tritt A."/>
            <person name="Yoshinaga Y."/>
            <person name="Zwiers L.-H."/>
            <person name="Turgeon B."/>
            <person name="Goodwin S."/>
            <person name="Spatafora J."/>
            <person name="Crous P."/>
            <person name="Grigoriev I."/>
        </authorList>
    </citation>
    <scope>NUCLEOTIDE SEQUENCE</scope>
    <source>
        <strain evidence="2">CBS 121167</strain>
    </source>
</reference>
<sequence length="94" mass="10162">MSSLTATEALFSAFCACGFQVPPPFGIIVQPKKHIHTHTTSRTPHPANPHPPFPLPSCPGLKRLPIDKQSQKCRRAVSVRLPASPSGDLPTTRT</sequence>
<feature type="compositionally biased region" description="Pro residues" evidence="1">
    <location>
        <begin position="46"/>
        <end position="57"/>
    </location>
</feature>
<dbReference type="Proteomes" id="UP000799438">
    <property type="component" value="Unassembled WGS sequence"/>
</dbReference>
<evidence type="ECO:0000256" key="1">
    <source>
        <dbReference type="SAM" id="MobiDB-lite"/>
    </source>
</evidence>
<keyword evidence="3" id="KW-1185">Reference proteome</keyword>
<gene>
    <name evidence="2" type="ORF">K452DRAFT_285389</name>
</gene>
<dbReference type="GeneID" id="54297598"/>
<feature type="region of interest" description="Disordered" evidence="1">
    <location>
        <begin position="33"/>
        <end position="60"/>
    </location>
</feature>